<organism evidence="2 3">
    <name type="scientific">Oikopleura dioica</name>
    <name type="common">Tunicate</name>
    <dbReference type="NCBI Taxonomy" id="34765"/>
    <lineage>
        <taxon>Eukaryota</taxon>
        <taxon>Metazoa</taxon>
        <taxon>Chordata</taxon>
        <taxon>Tunicata</taxon>
        <taxon>Appendicularia</taxon>
        <taxon>Copelata</taxon>
        <taxon>Oikopleuridae</taxon>
        <taxon>Oikopleura</taxon>
    </lineage>
</organism>
<dbReference type="InterPro" id="IPR036034">
    <property type="entry name" value="PDZ_sf"/>
</dbReference>
<feature type="domain" description="PDZ" evidence="1">
    <location>
        <begin position="102"/>
        <end position="156"/>
    </location>
</feature>
<dbReference type="EMBL" id="OU015569">
    <property type="protein sequence ID" value="CAG5098555.1"/>
    <property type="molecule type" value="Genomic_DNA"/>
</dbReference>
<dbReference type="Proteomes" id="UP001158576">
    <property type="component" value="Chromosome XSR"/>
</dbReference>
<dbReference type="InterPro" id="IPR001478">
    <property type="entry name" value="PDZ"/>
</dbReference>
<dbReference type="SUPFAM" id="SSF50156">
    <property type="entry name" value="PDZ domain-like"/>
    <property type="match status" value="1"/>
</dbReference>
<keyword evidence="3" id="KW-1185">Reference proteome</keyword>
<dbReference type="Pfam" id="PF00595">
    <property type="entry name" value="PDZ"/>
    <property type="match status" value="1"/>
</dbReference>
<evidence type="ECO:0000313" key="2">
    <source>
        <dbReference type="EMBL" id="CAG5098555.1"/>
    </source>
</evidence>
<dbReference type="PROSITE" id="PS50106">
    <property type="entry name" value="PDZ"/>
    <property type="match status" value="1"/>
</dbReference>
<proteinExistence type="predicted"/>
<evidence type="ECO:0000313" key="3">
    <source>
        <dbReference type="Proteomes" id="UP001158576"/>
    </source>
</evidence>
<gene>
    <name evidence="2" type="ORF">OKIOD_LOCUS7329</name>
</gene>
<name>A0ABN7SDX2_OIKDI</name>
<dbReference type="Gene3D" id="2.30.42.10">
    <property type="match status" value="1"/>
</dbReference>
<reference evidence="2 3" key="1">
    <citation type="submission" date="2021-04" db="EMBL/GenBank/DDBJ databases">
        <authorList>
            <person name="Bliznina A."/>
        </authorList>
    </citation>
    <scope>NUCLEOTIDE SEQUENCE [LARGE SCALE GENOMIC DNA]</scope>
</reference>
<dbReference type="CDD" id="cd00136">
    <property type="entry name" value="PDZ_canonical"/>
    <property type="match status" value="1"/>
</dbReference>
<dbReference type="SMART" id="SM00228">
    <property type="entry name" value="PDZ"/>
    <property type="match status" value="1"/>
</dbReference>
<accession>A0ABN7SDX2</accession>
<protein>
    <submittedName>
        <fullName evidence="2">Oidioi.mRNA.OKI2018_I69.XSR.g15771.t1.cds</fullName>
    </submittedName>
</protein>
<evidence type="ECO:0000259" key="1">
    <source>
        <dbReference type="PROSITE" id="PS50106"/>
    </source>
</evidence>
<sequence>MNELFCQDLPSVRRRVKEQYLRRHTTNFSKLQEFRNLTIQDARRLSDSDVFQRPEAKAWLEEFGFKKGSFIERKKQSIGSTSSASSSDRWSFEEIDKTVLPLGVGIRSTLDGKHTITHVQPGSPAHLSGMKKNDKILKVNGIHTSELANYQLVKMLSMNCGGMQIHVESDI</sequence>